<name>A0A5B8LG01_9SPHN</name>
<dbReference type="InterPro" id="IPR013655">
    <property type="entry name" value="PAS_fold_3"/>
</dbReference>
<dbReference type="Pfam" id="PF08447">
    <property type="entry name" value="PAS_3"/>
    <property type="match status" value="1"/>
</dbReference>
<gene>
    <name evidence="3" type="ORF">FPZ24_05495</name>
</gene>
<dbReference type="InterPro" id="IPR000014">
    <property type="entry name" value="PAS"/>
</dbReference>
<proteinExistence type="predicted"/>
<feature type="domain" description="PAC" evidence="2">
    <location>
        <begin position="62"/>
        <end position="115"/>
    </location>
</feature>
<evidence type="ECO:0000313" key="3">
    <source>
        <dbReference type="EMBL" id="QDZ07001.1"/>
    </source>
</evidence>
<dbReference type="EMBL" id="CP042306">
    <property type="protein sequence ID" value="QDZ07001.1"/>
    <property type="molecule type" value="Genomic_DNA"/>
</dbReference>
<feature type="region of interest" description="Disordered" evidence="1">
    <location>
        <begin position="118"/>
        <end position="165"/>
    </location>
</feature>
<protein>
    <submittedName>
        <fullName evidence="3">PAS domain S-box protein</fullName>
    </submittedName>
</protein>
<evidence type="ECO:0000259" key="2">
    <source>
        <dbReference type="PROSITE" id="PS50113"/>
    </source>
</evidence>
<dbReference type="AlphaFoldDB" id="A0A5B8LG01"/>
<dbReference type="SUPFAM" id="SSF55785">
    <property type="entry name" value="PYP-like sensor domain (PAS domain)"/>
    <property type="match status" value="1"/>
</dbReference>
<dbReference type="InterPro" id="IPR035965">
    <property type="entry name" value="PAS-like_dom_sf"/>
</dbReference>
<evidence type="ECO:0000313" key="4">
    <source>
        <dbReference type="Proteomes" id="UP000315673"/>
    </source>
</evidence>
<organism evidence="3 4">
    <name type="scientific">Sphingomonas panacisoli</name>
    <dbReference type="NCBI Taxonomy" id="1813879"/>
    <lineage>
        <taxon>Bacteria</taxon>
        <taxon>Pseudomonadati</taxon>
        <taxon>Pseudomonadota</taxon>
        <taxon>Alphaproteobacteria</taxon>
        <taxon>Sphingomonadales</taxon>
        <taxon>Sphingomonadaceae</taxon>
        <taxon>Sphingomonas</taxon>
    </lineage>
</organism>
<sequence length="165" mass="18118">MPCSDWGSTGASPMPPPSTQQVFGVDPAMVVGHHLLFGVHDDERMMLKQTLDAMVEGHLERTLVTYRAARPDSDAWRWVEASVALVHDDDGAPTEIISAVRDISKRKALEIELAAARERAEGGGEGEVAIPRQYEPRDPHPDERRAGLCRPAARRRPRARSAPPG</sequence>
<dbReference type="InterPro" id="IPR001610">
    <property type="entry name" value="PAC"/>
</dbReference>
<dbReference type="KEGG" id="spai:FPZ24_05495"/>
<feature type="compositionally biased region" description="Basic and acidic residues" evidence="1">
    <location>
        <begin position="134"/>
        <end position="146"/>
    </location>
</feature>
<dbReference type="CDD" id="cd00130">
    <property type="entry name" value="PAS"/>
    <property type="match status" value="1"/>
</dbReference>
<dbReference type="Proteomes" id="UP000315673">
    <property type="component" value="Chromosome"/>
</dbReference>
<dbReference type="Gene3D" id="3.30.450.20">
    <property type="entry name" value="PAS domain"/>
    <property type="match status" value="1"/>
</dbReference>
<dbReference type="NCBIfam" id="TIGR00229">
    <property type="entry name" value="sensory_box"/>
    <property type="match status" value="1"/>
</dbReference>
<dbReference type="PROSITE" id="PS50113">
    <property type="entry name" value="PAC"/>
    <property type="match status" value="1"/>
</dbReference>
<accession>A0A5B8LG01</accession>
<dbReference type="SMART" id="SM00086">
    <property type="entry name" value="PAC"/>
    <property type="match status" value="1"/>
</dbReference>
<keyword evidence="4" id="KW-1185">Reference proteome</keyword>
<evidence type="ECO:0000256" key="1">
    <source>
        <dbReference type="SAM" id="MobiDB-lite"/>
    </source>
</evidence>
<dbReference type="InterPro" id="IPR000700">
    <property type="entry name" value="PAS-assoc_C"/>
</dbReference>
<reference evidence="3 4" key="1">
    <citation type="submission" date="2019-07" db="EMBL/GenBank/DDBJ databases">
        <title>Full genome sequence of Sphingomonas sp. 4R-6-7(HKS19).</title>
        <authorList>
            <person name="Im W.-T."/>
        </authorList>
    </citation>
    <scope>NUCLEOTIDE SEQUENCE [LARGE SCALE GENOMIC DNA]</scope>
    <source>
        <strain evidence="3 4">HKS19</strain>
    </source>
</reference>